<evidence type="ECO:0000313" key="4">
    <source>
        <dbReference type="Proteomes" id="UP000034883"/>
    </source>
</evidence>
<feature type="chain" id="PRO_5002509500" description="Outer membrane protein beta-barrel domain-containing protein" evidence="2">
    <location>
        <begin position="26"/>
        <end position="236"/>
    </location>
</feature>
<name>A0A0F6SEA3_9BACT</name>
<evidence type="ECO:0000313" key="3">
    <source>
        <dbReference type="EMBL" id="AKF04844.1"/>
    </source>
</evidence>
<dbReference type="EMBL" id="CP011125">
    <property type="protein sequence ID" value="AKF04844.1"/>
    <property type="molecule type" value="Genomic_DNA"/>
</dbReference>
<gene>
    <name evidence="3" type="ORF">DB32_001993</name>
</gene>
<protein>
    <recommendedName>
        <fullName evidence="5">Outer membrane protein beta-barrel domain-containing protein</fullName>
    </recommendedName>
</protein>
<reference evidence="3 4" key="1">
    <citation type="submission" date="2015-03" db="EMBL/GenBank/DDBJ databases">
        <title>Genome assembly of Sandaracinus amylolyticus DSM 53668.</title>
        <authorList>
            <person name="Sharma G."/>
            <person name="Subramanian S."/>
        </authorList>
    </citation>
    <scope>NUCLEOTIDE SEQUENCE [LARGE SCALE GENOMIC DNA]</scope>
    <source>
        <strain evidence="3 4">DSM 53668</strain>
    </source>
</reference>
<keyword evidence="2" id="KW-0732">Signal</keyword>
<dbReference type="STRING" id="927083.DB32_001993"/>
<proteinExistence type="predicted"/>
<dbReference type="AlphaFoldDB" id="A0A0F6SEA3"/>
<dbReference type="Proteomes" id="UP000034883">
    <property type="component" value="Chromosome"/>
</dbReference>
<dbReference type="KEGG" id="samy:DB32_001993"/>
<evidence type="ECO:0000256" key="2">
    <source>
        <dbReference type="SAM" id="SignalP"/>
    </source>
</evidence>
<feature type="signal peptide" evidence="2">
    <location>
        <begin position="1"/>
        <end position="25"/>
    </location>
</feature>
<dbReference type="RefSeq" id="WP_053232141.1">
    <property type="nucleotide sequence ID" value="NZ_CP011125.1"/>
</dbReference>
<feature type="region of interest" description="Disordered" evidence="1">
    <location>
        <begin position="27"/>
        <end position="52"/>
    </location>
</feature>
<evidence type="ECO:0008006" key="5">
    <source>
        <dbReference type="Google" id="ProtNLM"/>
    </source>
</evidence>
<keyword evidence="4" id="KW-1185">Reference proteome</keyword>
<sequence length="236" mass="24898">MRRTTAAFLASSMLSLLVVPSIAGAQTTQPSSTTAEPEGTGATVEEPDATRLDVERLPPEAIQITRDLYAHGFFIEASVGGRGFVGGIGRVSSPGPFAAIGFGYELFDWLFVRAIADLSIHETAAPAPPDTTVFELFSALGAVKLQINPTAEFAMWLEGQAGMIIATNDVLVLYGLQDATSVGFAWGADLGFDAHFHSRHYSIGVHGGVRGAPSLDGFDGEMAIGVQGAAYIRYVF</sequence>
<accession>A0A0F6SEA3</accession>
<organism evidence="3 4">
    <name type="scientific">Sandaracinus amylolyticus</name>
    <dbReference type="NCBI Taxonomy" id="927083"/>
    <lineage>
        <taxon>Bacteria</taxon>
        <taxon>Pseudomonadati</taxon>
        <taxon>Myxococcota</taxon>
        <taxon>Polyangia</taxon>
        <taxon>Polyangiales</taxon>
        <taxon>Sandaracinaceae</taxon>
        <taxon>Sandaracinus</taxon>
    </lineage>
</organism>
<evidence type="ECO:0000256" key="1">
    <source>
        <dbReference type="SAM" id="MobiDB-lite"/>
    </source>
</evidence>